<comment type="caution">
    <text evidence="4">The sequence shown here is derived from an EMBL/GenBank/DDBJ whole genome shotgun (WGS) entry which is preliminary data.</text>
</comment>
<evidence type="ECO:0000313" key="3">
    <source>
        <dbReference type="EMBL" id="RGU52755.1"/>
    </source>
</evidence>
<reference evidence="1" key="2">
    <citation type="submission" date="2022-01" db="EMBL/GenBank/DDBJ databases">
        <title>Collection of gut derived symbiotic bacterial strains cultured from healthy donors.</title>
        <authorList>
            <person name="Lin H."/>
            <person name="Kohout C."/>
            <person name="Waligurski E."/>
            <person name="Pamer E.G."/>
        </authorList>
    </citation>
    <scope>NUCLEOTIDE SEQUENCE</scope>
    <source>
        <strain evidence="1">DFI.1.149</strain>
    </source>
</reference>
<evidence type="ECO:0000313" key="4">
    <source>
        <dbReference type="EMBL" id="RGY04930.1"/>
    </source>
</evidence>
<gene>
    <name evidence="3" type="ORF">DWW57_19430</name>
    <name evidence="4" type="ORF">DXA53_14585</name>
    <name evidence="1" type="ORF">L0P03_14935</name>
    <name evidence="2" type="ORF">PN645_19060</name>
</gene>
<dbReference type="Proteomes" id="UP001199750">
    <property type="component" value="Unassembled WGS sequence"/>
</dbReference>
<dbReference type="Proteomes" id="UP001212263">
    <property type="component" value="Unassembled WGS sequence"/>
</dbReference>
<dbReference type="EMBL" id="JAQMRD010000045">
    <property type="protein sequence ID" value="MDB9225079.1"/>
    <property type="molecule type" value="Genomic_DNA"/>
</dbReference>
<dbReference type="Proteomes" id="UP000284434">
    <property type="component" value="Unassembled WGS sequence"/>
</dbReference>
<evidence type="ECO:0000313" key="5">
    <source>
        <dbReference type="Proteomes" id="UP000284243"/>
    </source>
</evidence>
<dbReference type="EMBL" id="JAKNDN010000030">
    <property type="protein sequence ID" value="MCG4961133.1"/>
    <property type="molecule type" value="Genomic_DNA"/>
</dbReference>
<dbReference type="Proteomes" id="UP000284243">
    <property type="component" value="Unassembled WGS sequence"/>
</dbReference>
<proteinExistence type="predicted"/>
<dbReference type="GeneID" id="61275362"/>
<dbReference type="EMBL" id="QRYC01000060">
    <property type="protein sequence ID" value="RGU52755.1"/>
    <property type="molecule type" value="Genomic_DNA"/>
</dbReference>
<reference evidence="5 6" key="1">
    <citation type="submission" date="2018-08" db="EMBL/GenBank/DDBJ databases">
        <title>A genome reference for cultivated species of the human gut microbiota.</title>
        <authorList>
            <person name="Zou Y."/>
            <person name="Xue W."/>
            <person name="Luo G."/>
        </authorList>
    </citation>
    <scope>NUCLEOTIDE SEQUENCE [LARGE SCALE GENOMIC DNA]</scope>
    <source>
        <strain evidence="3 5">AF16-14</strain>
        <strain evidence="4 6">OF03-11</strain>
    </source>
</reference>
<sequence>MKGFEICINDAAPIVAMTDSLVTLIISVGYADGDDMHIGGMDSKSNHLIWMNKKMSLGDKIKVRVREIDIASPLHMRYPSDREEMKKEYYKLKKKLEEEGKL</sequence>
<dbReference type="EMBL" id="QSCO01000021">
    <property type="protein sequence ID" value="RGY04930.1"/>
    <property type="molecule type" value="Genomic_DNA"/>
</dbReference>
<name>A0A1Y3Y7M3_9BACT</name>
<reference evidence="2" key="3">
    <citation type="submission" date="2023-01" db="EMBL/GenBank/DDBJ databases">
        <title>Human gut microbiome strain richness.</title>
        <authorList>
            <person name="Chen-Liaw A."/>
        </authorList>
    </citation>
    <scope>NUCLEOTIDE SEQUENCE</scope>
    <source>
        <strain evidence="2">RTP21484st1_B7_RTP21484_190118</strain>
    </source>
</reference>
<evidence type="ECO:0000313" key="6">
    <source>
        <dbReference type="Proteomes" id="UP000284434"/>
    </source>
</evidence>
<organism evidence="4 6">
    <name type="scientific">Odoribacter splanchnicus</name>
    <dbReference type="NCBI Taxonomy" id="28118"/>
    <lineage>
        <taxon>Bacteria</taxon>
        <taxon>Pseudomonadati</taxon>
        <taxon>Bacteroidota</taxon>
        <taxon>Bacteroidia</taxon>
        <taxon>Bacteroidales</taxon>
        <taxon>Odoribacteraceae</taxon>
        <taxon>Odoribacter</taxon>
    </lineage>
</organism>
<evidence type="ECO:0000313" key="2">
    <source>
        <dbReference type="EMBL" id="MDB9225079.1"/>
    </source>
</evidence>
<protein>
    <submittedName>
        <fullName evidence="4">Uncharacterized protein</fullName>
    </submittedName>
</protein>
<dbReference type="RefSeq" id="WP_013612325.1">
    <property type="nucleotide sequence ID" value="NZ_CABJFF010000031.1"/>
</dbReference>
<dbReference type="AlphaFoldDB" id="A0A1Y3Y7M3"/>
<evidence type="ECO:0000313" key="1">
    <source>
        <dbReference type="EMBL" id="MCG4961133.1"/>
    </source>
</evidence>
<accession>A0A1Y3Y7M3</accession>